<keyword evidence="2" id="KW-1185">Reference proteome</keyword>
<organism evidence="1 2">
    <name type="scientific">Brassica cretica</name>
    <name type="common">Mustard</name>
    <dbReference type="NCBI Taxonomy" id="69181"/>
    <lineage>
        <taxon>Eukaryota</taxon>
        <taxon>Viridiplantae</taxon>
        <taxon>Streptophyta</taxon>
        <taxon>Embryophyta</taxon>
        <taxon>Tracheophyta</taxon>
        <taxon>Spermatophyta</taxon>
        <taxon>Magnoliopsida</taxon>
        <taxon>eudicotyledons</taxon>
        <taxon>Gunneridae</taxon>
        <taxon>Pentapetalae</taxon>
        <taxon>rosids</taxon>
        <taxon>malvids</taxon>
        <taxon>Brassicales</taxon>
        <taxon>Brassicaceae</taxon>
        <taxon>Brassiceae</taxon>
        <taxon>Brassica</taxon>
    </lineage>
</organism>
<accession>A0ABQ7BGU3</accession>
<evidence type="ECO:0000313" key="1">
    <source>
        <dbReference type="EMBL" id="KAF3531211.1"/>
    </source>
</evidence>
<dbReference type="Proteomes" id="UP000266723">
    <property type="component" value="Unassembled WGS sequence"/>
</dbReference>
<gene>
    <name evidence="1" type="ORF">DY000_02038988</name>
</gene>
<proteinExistence type="predicted"/>
<evidence type="ECO:0000313" key="2">
    <source>
        <dbReference type="Proteomes" id="UP000266723"/>
    </source>
</evidence>
<dbReference type="EMBL" id="QGKV02001507">
    <property type="protein sequence ID" value="KAF3531211.1"/>
    <property type="molecule type" value="Genomic_DNA"/>
</dbReference>
<reference evidence="1 2" key="1">
    <citation type="journal article" date="2020" name="BMC Genomics">
        <title>Intraspecific diversification of the crop wild relative Brassica cretica Lam. using demographic model selection.</title>
        <authorList>
            <person name="Kioukis A."/>
            <person name="Michalopoulou V.A."/>
            <person name="Briers L."/>
            <person name="Pirintsos S."/>
            <person name="Studholme D.J."/>
            <person name="Pavlidis P."/>
            <person name="Sarris P.F."/>
        </authorList>
    </citation>
    <scope>NUCLEOTIDE SEQUENCE [LARGE SCALE GENOMIC DNA]</scope>
    <source>
        <strain evidence="2">cv. PFS-1207/04</strain>
    </source>
</reference>
<protein>
    <submittedName>
        <fullName evidence="1">Uncharacterized protein</fullName>
    </submittedName>
</protein>
<sequence length="114" mass="12511">MVTPPSPLCRLTSTSSSLSMSPHGDTIFSSPCRLTETPPLPLHFTSWRHQHSSPCRITSTPQFSLHVANKRHHHSLSMSPTGDTTPLRPCHQHATLHRSAHVALGDIDLSLVLP</sequence>
<name>A0ABQ7BGU3_BRACR</name>
<comment type="caution">
    <text evidence="1">The sequence shown here is derived from an EMBL/GenBank/DDBJ whole genome shotgun (WGS) entry which is preliminary data.</text>
</comment>